<dbReference type="Gene3D" id="3.90.220.20">
    <property type="entry name" value="DNA methylase specificity domains"/>
    <property type="match status" value="1"/>
</dbReference>
<dbReference type="Pfam" id="PF22105">
    <property type="entry name" value="DUF6943"/>
    <property type="match status" value="1"/>
</dbReference>
<comment type="caution">
    <text evidence="3">The sequence shown here is derived from an EMBL/GenBank/DDBJ whole genome shotgun (WGS) entry which is preliminary data.</text>
</comment>
<reference evidence="3 4" key="2">
    <citation type="submission" date="2018-05" db="EMBL/GenBank/DDBJ databases">
        <authorList>
            <person name="Lanie J.A."/>
            <person name="Ng W.-L."/>
            <person name="Kazmierczak K.M."/>
            <person name="Andrzejewski T.M."/>
            <person name="Davidsen T.M."/>
            <person name="Wayne K.J."/>
            <person name="Tettelin H."/>
            <person name="Glass J.I."/>
            <person name="Rusch D."/>
            <person name="Podicherti R."/>
            <person name="Tsui H.-C.T."/>
            <person name="Winkler M.E."/>
        </authorList>
    </citation>
    <scope>NUCLEOTIDE SEQUENCE [LARGE SCALE GENOMIC DNA]</scope>
    <source>
        <strain evidence="3 4">C305</strain>
    </source>
</reference>
<sequence length="164" mass="19045">MVFSFGIKGGAKRLRQHLIFKQVVMSNFKMITYRQKGVYKGPHFFILNKGLNSGKPLKKPCPNCFVISCNSESEKESLYWIVYSLHQGKQFQIALVGSVIPFIRKNDLIKIIKDAQKITYNKPEAIKKTVSSLLQLEQQEENYKRIQNTLKQLRQVLVQQLIKQ</sequence>
<accession>A0A2U2XG28</accession>
<keyword evidence="1" id="KW-0680">Restriction system</keyword>
<dbReference type="InterPro" id="IPR044946">
    <property type="entry name" value="Restrct_endonuc_typeI_TRD_sf"/>
</dbReference>
<evidence type="ECO:0000256" key="2">
    <source>
        <dbReference type="ARBA" id="ARBA00023125"/>
    </source>
</evidence>
<dbReference type="GO" id="GO:0009307">
    <property type="term" value="P:DNA restriction-modification system"/>
    <property type="evidence" value="ECO:0007669"/>
    <property type="project" value="UniProtKB-KW"/>
</dbReference>
<keyword evidence="4" id="KW-1185">Reference proteome</keyword>
<evidence type="ECO:0000313" key="3">
    <source>
        <dbReference type="EMBL" id="PWH86746.1"/>
    </source>
</evidence>
<dbReference type="GO" id="GO:0003677">
    <property type="term" value="F:DNA binding"/>
    <property type="evidence" value="ECO:0007669"/>
    <property type="project" value="UniProtKB-KW"/>
</dbReference>
<evidence type="ECO:0000256" key="1">
    <source>
        <dbReference type="ARBA" id="ARBA00022747"/>
    </source>
</evidence>
<protein>
    <submittedName>
        <fullName evidence="3">Uncharacterized protein</fullName>
    </submittedName>
</protein>
<name>A0A2U2XG28_9FLAO</name>
<keyword evidence="2" id="KW-0238">DNA-binding</keyword>
<organism evidence="3 4">
    <name type="scientific">Brumimicrobium oceani</name>
    <dbReference type="NCBI Taxonomy" id="2100725"/>
    <lineage>
        <taxon>Bacteria</taxon>
        <taxon>Pseudomonadati</taxon>
        <taxon>Bacteroidota</taxon>
        <taxon>Flavobacteriia</taxon>
        <taxon>Flavobacteriales</taxon>
        <taxon>Crocinitomicaceae</taxon>
        <taxon>Brumimicrobium</taxon>
    </lineage>
</organism>
<dbReference type="SUPFAM" id="SSF116734">
    <property type="entry name" value="DNA methylase specificity domain"/>
    <property type="match status" value="1"/>
</dbReference>
<reference evidence="3 4" key="1">
    <citation type="submission" date="2018-05" db="EMBL/GenBank/DDBJ databases">
        <title>Brumimicrobium oceani sp. nov., isolated from coastal sediment.</title>
        <authorList>
            <person name="Kou Y."/>
        </authorList>
    </citation>
    <scope>NUCLEOTIDE SEQUENCE [LARGE SCALE GENOMIC DNA]</scope>
    <source>
        <strain evidence="3 4">C305</strain>
    </source>
</reference>
<dbReference type="EMBL" id="QFRJ01000001">
    <property type="protein sequence ID" value="PWH86746.1"/>
    <property type="molecule type" value="Genomic_DNA"/>
</dbReference>
<dbReference type="InterPro" id="IPR054223">
    <property type="entry name" value="DUF6943"/>
</dbReference>
<proteinExistence type="predicted"/>
<dbReference type="Proteomes" id="UP000245370">
    <property type="component" value="Unassembled WGS sequence"/>
</dbReference>
<dbReference type="AlphaFoldDB" id="A0A2U2XG28"/>
<evidence type="ECO:0000313" key="4">
    <source>
        <dbReference type="Proteomes" id="UP000245370"/>
    </source>
</evidence>
<gene>
    <name evidence="3" type="ORF">DIT68_00325</name>
</gene>